<reference evidence="6 7" key="1">
    <citation type="submission" date="2020-08" db="EMBL/GenBank/DDBJ databases">
        <title>Sequencing the genomes of 1000 actinobacteria strains.</title>
        <authorList>
            <person name="Klenk H.-P."/>
        </authorList>
    </citation>
    <scope>NUCLEOTIDE SEQUENCE [LARGE SCALE GENOMIC DNA]</scope>
    <source>
        <strain evidence="6 7">DSM 45362</strain>
    </source>
</reference>
<comment type="cofactor">
    <cofactor evidence="1">
        <name>pyridoxal 5'-phosphate</name>
        <dbReference type="ChEBI" id="CHEBI:597326"/>
    </cofactor>
</comment>
<dbReference type="PANTHER" id="PTHR13693:SF103">
    <property type="entry name" value="AMINOTRANSFERASE CLASS I_CLASSII DOMAIN-CONTAINING PROTEIN"/>
    <property type="match status" value="1"/>
</dbReference>
<evidence type="ECO:0000313" key="7">
    <source>
        <dbReference type="Proteomes" id="UP000587527"/>
    </source>
</evidence>
<feature type="domain" description="Aminotransferase class I/classII large" evidence="5">
    <location>
        <begin position="179"/>
        <end position="523"/>
    </location>
</feature>
<dbReference type="RefSeq" id="WP_184844806.1">
    <property type="nucleotide sequence ID" value="NZ_JACHMN010000003.1"/>
</dbReference>
<comment type="caution">
    <text evidence="6">The sequence shown here is derived from an EMBL/GenBank/DDBJ whole genome shotgun (WGS) entry which is preliminary data.</text>
</comment>
<evidence type="ECO:0000256" key="3">
    <source>
        <dbReference type="ARBA" id="ARBA00022679"/>
    </source>
</evidence>
<evidence type="ECO:0000256" key="2">
    <source>
        <dbReference type="ARBA" id="ARBA00013187"/>
    </source>
</evidence>
<dbReference type="GO" id="GO:0008710">
    <property type="term" value="F:8-amino-7-oxononanoate synthase activity"/>
    <property type="evidence" value="ECO:0007669"/>
    <property type="project" value="UniProtKB-EC"/>
</dbReference>
<evidence type="ECO:0000313" key="6">
    <source>
        <dbReference type="EMBL" id="MBB5873497.1"/>
    </source>
</evidence>
<evidence type="ECO:0000256" key="4">
    <source>
        <dbReference type="ARBA" id="ARBA00047715"/>
    </source>
</evidence>
<dbReference type="Gene3D" id="3.90.1150.10">
    <property type="entry name" value="Aspartate Aminotransferase, domain 1"/>
    <property type="match status" value="1"/>
</dbReference>
<accession>A0A841BWK7</accession>
<dbReference type="Proteomes" id="UP000587527">
    <property type="component" value="Unassembled WGS sequence"/>
</dbReference>
<dbReference type="EC" id="2.3.1.47" evidence="2"/>
<dbReference type="EMBL" id="JACHMN010000003">
    <property type="protein sequence ID" value="MBB5873497.1"/>
    <property type="molecule type" value="Genomic_DNA"/>
</dbReference>
<dbReference type="InterPro" id="IPR004839">
    <property type="entry name" value="Aminotransferase_I/II_large"/>
</dbReference>
<dbReference type="InterPro" id="IPR015422">
    <property type="entry name" value="PyrdxlP-dep_Trfase_small"/>
</dbReference>
<keyword evidence="6" id="KW-0012">Acyltransferase</keyword>
<dbReference type="Pfam" id="PF00155">
    <property type="entry name" value="Aminotran_1_2"/>
    <property type="match status" value="1"/>
</dbReference>
<dbReference type="InterPro" id="IPR015424">
    <property type="entry name" value="PyrdxlP-dep_Trfase"/>
</dbReference>
<comment type="catalytic activity">
    <reaction evidence="4">
        <text>6-carboxyhexanoyl-[ACP] + L-alanine + H(+) = (8S)-8-amino-7-oxononanoate + holo-[ACP] + CO2</text>
        <dbReference type="Rhea" id="RHEA:42288"/>
        <dbReference type="Rhea" id="RHEA-COMP:9685"/>
        <dbReference type="Rhea" id="RHEA-COMP:9955"/>
        <dbReference type="ChEBI" id="CHEBI:15378"/>
        <dbReference type="ChEBI" id="CHEBI:16526"/>
        <dbReference type="ChEBI" id="CHEBI:57972"/>
        <dbReference type="ChEBI" id="CHEBI:64479"/>
        <dbReference type="ChEBI" id="CHEBI:78846"/>
        <dbReference type="ChEBI" id="CHEBI:149468"/>
        <dbReference type="EC" id="2.3.1.47"/>
    </reaction>
</comment>
<dbReference type="InterPro" id="IPR015421">
    <property type="entry name" value="PyrdxlP-dep_Trfase_major"/>
</dbReference>
<dbReference type="Gene3D" id="3.40.640.10">
    <property type="entry name" value="Type I PLP-dependent aspartate aminotransferase-like (Major domain)"/>
    <property type="match status" value="1"/>
</dbReference>
<name>A0A841BWK7_9ACTN</name>
<organism evidence="6 7">
    <name type="scientific">Allocatelliglobosispora scoriae</name>
    <dbReference type="NCBI Taxonomy" id="643052"/>
    <lineage>
        <taxon>Bacteria</taxon>
        <taxon>Bacillati</taxon>
        <taxon>Actinomycetota</taxon>
        <taxon>Actinomycetes</taxon>
        <taxon>Micromonosporales</taxon>
        <taxon>Micromonosporaceae</taxon>
        <taxon>Allocatelliglobosispora</taxon>
    </lineage>
</organism>
<dbReference type="AlphaFoldDB" id="A0A841BWK7"/>
<gene>
    <name evidence="6" type="ORF">F4553_006931</name>
</gene>
<keyword evidence="3 6" id="KW-0808">Transferase</keyword>
<protein>
    <recommendedName>
        <fullName evidence="2">8-amino-7-oxononanoate synthase</fullName>
        <ecNumber evidence="2">2.3.1.47</ecNumber>
    </recommendedName>
</protein>
<sequence>MTVTALPPAQLLPREDDELVAAIIAALAGAAELPLDEPASRELLHRHAAEISDAAREVSETMRNWATHVPWDTLASLDTEVGTAFFAQRSAAVHLDLAEMLEPAHLSQVADIDEEYALDKNSYDFFRPAGPDLLSRTEDFHGWVRARQATGTWPYSRTLEQAALTEASISDESGRQTRGINFASQDYLSFNTHPAIREAAGRAMRDYGVHSAGSAMAVGNTSLSRGLEEALADLVGLPHITLFPTGWGAGFGSVVGLVRQSDHVLVDKLAHACLQQGARAATRNVRRFDHLSVDSVRAKLADIRAHDTRNGILVITDGLFSVDADYPDIVALQNLCHEFGATLLVDVAHDLGAMGPGGTGVIGMQGMLGKVDLVMGAFSKSFASNGGFLACGSAAVKQTVKMFGGSHMFSNALSPMQTAIVTESTRIIRSPEGDELRGRLFDAVHALREELTGRGLTCMGSPSPIVPLLIGNEKLARTACRLVFDRGVLASMAEFPVVPTGSARFRLQVQAHHTPEQARIAAGIIQESIAASRRHLDSAFGSGAR</sequence>
<dbReference type="PANTHER" id="PTHR13693">
    <property type="entry name" value="CLASS II AMINOTRANSFERASE/8-AMINO-7-OXONONANOATE SYNTHASE"/>
    <property type="match status" value="1"/>
</dbReference>
<dbReference type="InterPro" id="IPR050087">
    <property type="entry name" value="AON_synthase_class-II"/>
</dbReference>
<dbReference type="SUPFAM" id="SSF53383">
    <property type="entry name" value="PLP-dependent transferases"/>
    <property type="match status" value="1"/>
</dbReference>
<keyword evidence="7" id="KW-1185">Reference proteome</keyword>
<evidence type="ECO:0000259" key="5">
    <source>
        <dbReference type="Pfam" id="PF00155"/>
    </source>
</evidence>
<dbReference type="GO" id="GO:0030170">
    <property type="term" value="F:pyridoxal phosphate binding"/>
    <property type="evidence" value="ECO:0007669"/>
    <property type="project" value="InterPro"/>
</dbReference>
<proteinExistence type="predicted"/>
<evidence type="ECO:0000256" key="1">
    <source>
        <dbReference type="ARBA" id="ARBA00001933"/>
    </source>
</evidence>